<keyword evidence="2" id="KW-1185">Reference proteome</keyword>
<organism evidence="1 2">
    <name type="scientific">Lindgomyces ingoldianus</name>
    <dbReference type="NCBI Taxonomy" id="673940"/>
    <lineage>
        <taxon>Eukaryota</taxon>
        <taxon>Fungi</taxon>
        <taxon>Dikarya</taxon>
        <taxon>Ascomycota</taxon>
        <taxon>Pezizomycotina</taxon>
        <taxon>Dothideomycetes</taxon>
        <taxon>Pleosporomycetidae</taxon>
        <taxon>Pleosporales</taxon>
        <taxon>Lindgomycetaceae</taxon>
        <taxon>Lindgomyces</taxon>
    </lineage>
</organism>
<protein>
    <submittedName>
        <fullName evidence="1">Uncharacterized protein</fullName>
    </submittedName>
</protein>
<reference evidence="1" key="1">
    <citation type="journal article" date="2020" name="Stud. Mycol.">
        <title>101 Dothideomycetes genomes: a test case for predicting lifestyles and emergence of pathogens.</title>
        <authorList>
            <person name="Haridas S."/>
            <person name="Albert R."/>
            <person name="Binder M."/>
            <person name="Bloem J."/>
            <person name="Labutti K."/>
            <person name="Salamov A."/>
            <person name="Andreopoulos B."/>
            <person name="Baker S."/>
            <person name="Barry K."/>
            <person name="Bills G."/>
            <person name="Bluhm B."/>
            <person name="Cannon C."/>
            <person name="Castanera R."/>
            <person name="Culley D."/>
            <person name="Daum C."/>
            <person name="Ezra D."/>
            <person name="Gonzalez J."/>
            <person name="Henrissat B."/>
            <person name="Kuo A."/>
            <person name="Liang C."/>
            <person name="Lipzen A."/>
            <person name="Lutzoni F."/>
            <person name="Magnuson J."/>
            <person name="Mondo S."/>
            <person name="Nolan M."/>
            <person name="Ohm R."/>
            <person name="Pangilinan J."/>
            <person name="Park H.-J."/>
            <person name="Ramirez L."/>
            <person name="Alfaro M."/>
            <person name="Sun H."/>
            <person name="Tritt A."/>
            <person name="Yoshinaga Y."/>
            <person name="Zwiers L.-H."/>
            <person name="Turgeon B."/>
            <person name="Goodwin S."/>
            <person name="Spatafora J."/>
            <person name="Crous P."/>
            <person name="Grigoriev I."/>
        </authorList>
    </citation>
    <scope>NUCLEOTIDE SEQUENCE</scope>
    <source>
        <strain evidence="1">ATCC 200398</strain>
    </source>
</reference>
<evidence type="ECO:0000313" key="2">
    <source>
        <dbReference type="Proteomes" id="UP000799755"/>
    </source>
</evidence>
<accession>A0ACB6QRN4</accession>
<dbReference type="Proteomes" id="UP000799755">
    <property type="component" value="Unassembled WGS sequence"/>
</dbReference>
<dbReference type="EMBL" id="MU003514">
    <property type="protein sequence ID" value="KAF2468831.1"/>
    <property type="molecule type" value="Genomic_DNA"/>
</dbReference>
<sequence>MTAVAVAVAATARVPHRKHSRGVRSIEGKSGEPEDPYEELYGEDGPVVVQFLARGAVGEEPIGNKDPSGDDGKDSERARLYGLVVKKSWSWSAYFEYAAMPKTMMLKTTWTMRRAIKAFCTGTTEYPFEDMSERFRRLVLERCQNVRGTRRQDKHLGRRKKTGDAAMVVGGRGEDTNPGLACDKPSRERRQPEDQVHILLDPLKALVEKKASNGGPTRRQPRREAAQASLRSRFTATPARPLSPNQTTQQCMLYLPRLFHLQSHFGLVGTRRHREKV</sequence>
<comment type="caution">
    <text evidence="1">The sequence shown here is derived from an EMBL/GenBank/DDBJ whole genome shotgun (WGS) entry which is preliminary data.</text>
</comment>
<proteinExistence type="predicted"/>
<gene>
    <name evidence="1" type="ORF">BDR25DRAFT_315797</name>
</gene>
<name>A0ACB6QRN4_9PLEO</name>
<evidence type="ECO:0000313" key="1">
    <source>
        <dbReference type="EMBL" id="KAF2468831.1"/>
    </source>
</evidence>